<dbReference type="InterPro" id="IPR011009">
    <property type="entry name" value="Kinase-like_dom_sf"/>
</dbReference>
<dbReference type="AlphaFoldDB" id="A0A8J8NSN7"/>
<feature type="domain" description="Protein kinase" evidence="5">
    <location>
        <begin position="10"/>
        <end position="274"/>
    </location>
</feature>
<sequence>MEHQQSIGQYRLIKKLGEGKLTSVYLVQKEDKLYSMRVQSKQDSDVQMCKLSQAFVKEISAFKRVKHPFIIEMVDSFIWRDEGQTARWCMVFEQAEGGDLYGRIIEKKEKASEKHAINWFAQVCLAVEHLLRVGIEPFTIMQQTIVIVGKQIEIAKIGGMGFIEEGYFGMNDVLVCPSRYYAPESFQGEHSAKIVTWSLGVVLFEIFSGGEHPFQANFDGKTYLSNLHRFEIRLNHVISGNSKELLKLLLEKDPSKRASMLQNPLVKDKIDILIKSNLLNERDEVAIKKQYSDINEHQDISQVEEEKQPQAMIRHGFEEEKLKEFIPKDKG</sequence>
<dbReference type="Proteomes" id="UP000785679">
    <property type="component" value="Unassembled WGS sequence"/>
</dbReference>
<evidence type="ECO:0000256" key="2">
    <source>
        <dbReference type="ARBA" id="ARBA00022741"/>
    </source>
</evidence>
<dbReference type="InterPro" id="IPR050660">
    <property type="entry name" value="NEK_Ser/Thr_kinase"/>
</dbReference>
<organism evidence="6 7">
    <name type="scientific">Halteria grandinella</name>
    <dbReference type="NCBI Taxonomy" id="5974"/>
    <lineage>
        <taxon>Eukaryota</taxon>
        <taxon>Sar</taxon>
        <taxon>Alveolata</taxon>
        <taxon>Ciliophora</taxon>
        <taxon>Intramacronucleata</taxon>
        <taxon>Spirotrichea</taxon>
        <taxon>Stichotrichia</taxon>
        <taxon>Sporadotrichida</taxon>
        <taxon>Halteriidae</taxon>
        <taxon>Halteria</taxon>
    </lineage>
</organism>
<dbReference type="Pfam" id="PF00069">
    <property type="entry name" value="Pkinase"/>
    <property type="match status" value="1"/>
</dbReference>
<accession>A0A8J8NSN7</accession>
<protein>
    <recommendedName>
        <fullName evidence="5">Protein kinase domain-containing protein</fullName>
    </recommendedName>
</protein>
<evidence type="ECO:0000313" key="6">
    <source>
        <dbReference type="EMBL" id="TNV81247.1"/>
    </source>
</evidence>
<dbReference type="GO" id="GO:0004674">
    <property type="term" value="F:protein serine/threonine kinase activity"/>
    <property type="evidence" value="ECO:0007669"/>
    <property type="project" value="TreeGrafter"/>
</dbReference>
<evidence type="ECO:0000256" key="4">
    <source>
        <dbReference type="ARBA" id="ARBA00022840"/>
    </source>
</evidence>
<keyword evidence="2" id="KW-0547">Nucleotide-binding</keyword>
<comment type="caution">
    <text evidence="6">The sequence shown here is derived from an EMBL/GenBank/DDBJ whole genome shotgun (WGS) entry which is preliminary data.</text>
</comment>
<evidence type="ECO:0000313" key="7">
    <source>
        <dbReference type="Proteomes" id="UP000785679"/>
    </source>
</evidence>
<evidence type="ECO:0000256" key="3">
    <source>
        <dbReference type="ARBA" id="ARBA00022777"/>
    </source>
</evidence>
<dbReference type="Gene3D" id="1.10.510.10">
    <property type="entry name" value="Transferase(Phosphotransferase) domain 1"/>
    <property type="match status" value="1"/>
</dbReference>
<dbReference type="EMBL" id="RRYP01006379">
    <property type="protein sequence ID" value="TNV81247.1"/>
    <property type="molecule type" value="Genomic_DNA"/>
</dbReference>
<dbReference type="GO" id="GO:0005524">
    <property type="term" value="F:ATP binding"/>
    <property type="evidence" value="ECO:0007669"/>
    <property type="project" value="UniProtKB-KW"/>
</dbReference>
<proteinExistence type="predicted"/>
<evidence type="ECO:0000256" key="1">
    <source>
        <dbReference type="ARBA" id="ARBA00022679"/>
    </source>
</evidence>
<dbReference type="InterPro" id="IPR000719">
    <property type="entry name" value="Prot_kinase_dom"/>
</dbReference>
<dbReference type="PANTHER" id="PTHR43671">
    <property type="entry name" value="SERINE/THREONINE-PROTEIN KINASE NEK"/>
    <property type="match status" value="1"/>
</dbReference>
<keyword evidence="4" id="KW-0067">ATP-binding</keyword>
<dbReference type="SUPFAM" id="SSF56112">
    <property type="entry name" value="Protein kinase-like (PK-like)"/>
    <property type="match status" value="1"/>
</dbReference>
<keyword evidence="3" id="KW-0418">Kinase</keyword>
<dbReference type="PANTHER" id="PTHR43671:SF106">
    <property type="entry name" value="NIMA-LIKE KINASE"/>
    <property type="match status" value="1"/>
</dbReference>
<keyword evidence="1" id="KW-0808">Transferase</keyword>
<keyword evidence="7" id="KW-1185">Reference proteome</keyword>
<evidence type="ECO:0000259" key="5">
    <source>
        <dbReference type="PROSITE" id="PS50011"/>
    </source>
</evidence>
<name>A0A8J8NSN7_HALGN</name>
<gene>
    <name evidence="6" type="ORF">FGO68_gene14874</name>
</gene>
<reference evidence="6" key="1">
    <citation type="submission" date="2019-06" db="EMBL/GenBank/DDBJ databases">
        <authorList>
            <person name="Zheng W."/>
        </authorList>
    </citation>
    <scope>NUCLEOTIDE SEQUENCE</scope>
    <source>
        <strain evidence="6">QDHG01</strain>
    </source>
</reference>
<dbReference type="OrthoDB" id="298008at2759"/>
<dbReference type="PROSITE" id="PS50011">
    <property type="entry name" value="PROTEIN_KINASE_DOM"/>
    <property type="match status" value="1"/>
</dbReference>